<name>A0A396H9K5_MEDTR</name>
<sequence length="46" mass="5480">MKKNKLPFVKKKKELTLKFIVLIIVLTEVKQIKEYDEACQRDEGRS</sequence>
<dbReference type="AlphaFoldDB" id="A0A396H9K5"/>
<protein>
    <submittedName>
        <fullName evidence="1">Uncharacterized protein</fullName>
    </submittedName>
</protein>
<organism evidence="1">
    <name type="scientific">Medicago truncatula</name>
    <name type="common">Barrel medic</name>
    <name type="synonym">Medicago tribuloides</name>
    <dbReference type="NCBI Taxonomy" id="3880"/>
    <lineage>
        <taxon>Eukaryota</taxon>
        <taxon>Viridiplantae</taxon>
        <taxon>Streptophyta</taxon>
        <taxon>Embryophyta</taxon>
        <taxon>Tracheophyta</taxon>
        <taxon>Spermatophyta</taxon>
        <taxon>Magnoliopsida</taxon>
        <taxon>eudicotyledons</taxon>
        <taxon>Gunneridae</taxon>
        <taxon>Pentapetalae</taxon>
        <taxon>rosids</taxon>
        <taxon>fabids</taxon>
        <taxon>Fabales</taxon>
        <taxon>Fabaceae</taxon>
        <taxon>Papilionoideae</taxon>
        <taxon>50 kb inversion clade</taxon>
        <taxon>NPAAA clade</taxon>
        <taxon>Hologalegina</taxon>
        <taxon>IRL clade</taxon>
        <taxon>Trifolieae</taxon>
        <taxon>Medicago</taxon>
    </lineage>
</organism>
<dbReference type="Gramene" id="rna44212">
    <property type="protein sequence ID" value="RHN49388.1"/>
    <property type="gene ID" value="gene44212"/>
</dbReference>
<proteinExistence type="predicted"/>
<gene>
    <name evidence="1" type="ORF">MtrunA17_Chr7g0273971</name>
</gene>
<dbReference type="EMBL" id="PSQE01000007">
    <property type="protein sequence ID" value="RHN49388.1"/>
    <property type="molecule type" value="Genomic_DNA"/>
</dbReference>
<comment type="caution">
    <text evidence="1">The sequence shown here is derived from an EMBL/GenBank/DDBJ whole genome shotgun (WGS) entry which is preliminary data.</text>
</comment>
<evidence type="ECO:0000313" key="1">
    <source>
        <dbReference type="EMBL" id="RHN49388.1"/>
    </source>
</evidence>
<reference evidence="1" key="1">
    <citation type="journal article" date="2018" name="Nat. Plants">
        <title>Whole-genome landscape of Medicago truncatula symbiotic genes.</title>
        <authorList>
            <person name="Pecrix Y."/>
            <person name="Gamas P."/>
            <person name="Carrere S."/>
        </authorList>
    </citation>
    <scope>NUCLEOTIDE SEQUENCE</scope>
    <source>
        <tissue evidence="1">Leaves</tissue>
    </source>
</reference>
<dbReference type="Proteomes" id="UP000265566">
    <property type="component" value="Chromosome 7"/>
</dbReference>
<accession>A0A396H9K5</accession>